<dbReference type="GO" id="GO:0005637">
    <property type="term" value="C:nuclear inner membrane"/>
    <property type="evidence" value="ECO:0007669"/>
    <property type="project" value="EnsemblFungi"/>
</dbReference>
<accession>A0A1G4ITY8</accession>
<dbReference type="EC" id="2.3.1.158" evidence="9"/>
<organism evidence="14 15">
    <name type="scientific">Lachancea dasiensis</name>
    <dbReference type="NCBI Taxonomy" id="1072105"/>
    <lineage>
        <taxon>Eukaryota</taxon>
        <taxon>Fungi</taxon>
        <taxon>Dikarya</taxon>
        <taxon>Ascomycota</taxon>
        <taxon>Saccharomycotina</taxon>
        <taxon>Saccharomycetes</taxon>
        <taxon>Saccharomycetales</taxon>
        <taxon>Saccharomycetaceae</taxon>
        <taxon>Lachancea</taxon>
    </lineage>
</organism>
<evidence type="ECO:0000256" key="6">
    <source>
        <dbReference type="ARBA" id="ARBA00023136"/>
    </source>
</evidence>
<keyword evidence="6 13" id="KW-0472">Membrane</keyword>
<dbReference type="EMBL" id="LT598456">
    <property type="protein sequence ID" value="SCU80271.1"/>
    <property type="molecule type" value="Genomic_DNA"/>
</dbReference>
<dbReference type="FunFam" id="3.40.50.1820:FF:000160">
    <property type="entry name" value="Phospholipid:diacylglycerol acyltransferase 1"/>
    <property type="match status" value="1"/>
</dbReference>
<dbReference type="GO" id="GO:0140042">
    <property type="term" value="P:lipid droplet formation"/>
    <property type="evidence" value="ECO:0007669"/>
    <property type="project" value="EnsemblFungi"/>
</dbReference>
<dbReference type="PANTHER" id="PTHR11440">
    <property type="entry name" value="LECITHIN-CHOLESTEROL ACYLTRANSFERASE-RELATED"/>
    <property type="match status" value="1"/>
</dbReference>
<evidence type="ECO:0000256" key="3">
    <source>
        <dbReference type="ARBA" id="ARBA00022679"/>
    </source>
</evidence>
<comment type="similarity">
    <text evidence="2">Belongs to the AB hydrolase superfamily. Lipase family.</text>
</comment>
<sequence length="638" mass="72089">MGIQNRKKKKDSNSVEESGGDNLPNGSNSSKHTHHKSSKSSNKSPRTKKPWKESRRIIFTLGAILGLAVAIYAGAIKGKSNAMLFDSFVNFESLQDYVDDWKEVLPHSFTSLITDFQQRNLQSTSLKDLTESFAVGKQLHRELNLHDKHPVVMVPGVISTGIESWGLYGDEECSSEPHFRKRLWGSFYMLKTMVLDKVCWLKHVMLDPETGLDPANFTMRAAQGFEASDFFMAGYWIWNKVLQNLGAIGYEPNKMATAAYDWRLAYLDLERRDSYFSKLKQKVELDYKLTGEKAVLIGHSMGSQVIFYFFKWVEAEGPLYGNGGRGWVDKYIDSFVNVAGTLLGAPKAVPALISGEMKDTIQLNALAMYGLEKFFSRKERLEMIQTWGGVPSMLPKGGALIWGDREFSVEDSLRNGTHSYGNFIRFERDSVDAYHSKGYNMEDALDLIMDISPPWLQARVRDQYSFGYAESERELRDNEGHHSHWTNPLEVPLPNAPDLKIYCMYGVGNPTERAYVYKQDWEHPDLNFTIDYESSEPVLLTDGDGTIPLVSHAMCQKWAQGASPYNPGNSSVKIVEIKHQPDRFDIRGGAKSAEHVDILGSAELNEYILKVAGGVGDTIEPRELTNMSQWVKQMPFPM</sequence>
<keyword evidence="15" id="KW-1185">Reference proteome</keyword>
<protein>
    <recommendedName>
        <fullName evidence="10">Phospholipid:diacylglycerol acyltransferase</fullName>
        <ecNumber evidence="9">2.3.1.158</ecNumber>
    </recommendedName>
    <alternativeName>
        <fullName evidence="11">Triacylglycerol synthase</fullName>
    </alternativeName>
</protein>
<dbReference type="GO" id="GO:0097038">
    <property type="term" value="C:perinuclear endoplasmic reticulum"/>
    <property type="evidence" value="ECO:0007669"/>
    <property type="project" value="EnsemblFungi"/>
</dbReference>
<dbReference type="GO" id="GO:0005789">
    <property type="term" value="C:endoplasmic reticulum membrane"/>
    <property type="evidence" value="ECO:0007669"/>
    <property type="project" value="UniProtKB-SubCell"/>
</dbReference>
<evidence type="ECO:0000313" key="14">
    <source>
        <dbReference type="EMBL" id="SCU80271.1"/>
    </source>
</evidence>
<dbReference type="Gene3D" id="3.40.50.1820">
    <property type="entry name" value="alpha/beta hydrolase"/>
    <property type="match status" value="1"/>
</dbReference>
<dbReference type="OrthoDB" id="190846at2759"/>
<dbReference type="GO" id="GO:0008374">
    <property type="term" value="F:O-acyltransferase activity"/>
    <property type="evidence" value="ECO:0007669"/>
    <property type="project" value="InterPro"/>
</dbReference>
<keyword evidence="4 13" id="KW-0812">Transmembrane</keyword>
<evidence type="ECO:0000256" key="1">
    <source>
        <dbReference type="ARBA" id="ARBA00004648"/>
    </source>
</evidence>
<dbReference type="GO" id="GO:0032541">
    <property type="term" value="C:cortical endoplasmic reticulum"/>
    <property type="evidence" value="ECO:0007669"/>
    <property type="project" value="EnsemblFungi"/>
</dbReference>
<evidence type="ECO:0000256" key="12">
    <source>
        <dbReference type="SAM" id="MobiDB-lite"/>
    </source>
</evidence>
<keyword evidence="7" id="KW-0012">Acyltransferase</keyword>
<feature type="transmembrane region" description="Helical" evidence="13">
    <location>
        <begin position="57"/>
        <end position="75"/>
    </location>
</feature>
<dbReference type="InterPro" id="IPR029058">
    <property type="entry name" value="AB_hydrolase_fold"/>
</dbReference>
<dbReference type="GO" id="GO:0005811">
    <property type="term" value="C:lipid droplet"/>
    <property type="evidence" value="ECO:0007669"/>
    <property type="project" value="EnsemblFungi"/>
</dbReference>
<gene>
    <name evidence="14" type="ORF">LADA_0B06106G</name>
</gene>
<evidence type="ECO:0000256" key="13">
    <source>
        <dbReference type="SAM" id="Phobius"/>
    </source>
</evidence>
<keyword evidence="5 13" id="KW-1133">Transmembrane helix</keyword>
<feature type="region of interest" description="Disordered" evidence="12">
    <location>
        <begin position="1"/>
        <end position="51"/>
    </location>
</feature>
<dbReference type="GO" id="GO:0006672">
    <property type="term" value="P:ceramide metabolic process"/>
    <property type="evidence" value="ECO:0007669"/>
    <property type="project" value="EnsemblFungi"/>
</dbReference>
<evidence type="ECO:0000313" key="15">
    <source>
        <dbReference type="Proteomes" id="UP000190274"/>
    </source>
</evidence>
<dbReference type="Pfam" id="PF02450">
    <property type="entry name" value="LCAT"/>
    <property type="match status" value="1"/>
</dbReference>
<evidence type="ECO:0000256" key="10">
    <source>
        <dbReference type="ARBA" id="ARBA00071325"/>
    </source>
</evidence>
<evidence type="ECO:0000256" key="4">
    <source>
        <dbReference type="ARBA" id="ARBA00022692"/>
    </source>
</evidence>
<keyword evidence="3" id="KW-0808">Transferase</keyword>
<dbReference type="AlphaFoldDB" id="A0A1G4ITY8"/>
<comment type="catalytic activity">
    <reaction evidence="8">
        <text>a glycerophospholipid + a 1,2-diacyl-sn-glycerol = a monoacylglycerophospholipid + a triacyl-sn-glycerol</text>
        <dbReference type="Rhea" id="RHEA:14057"/>
        <dbReference type="ChEBI" id="CHEBI:17815"/>
        <dbReference type="ChEBI" id="CHEBI:64615"/>
        <dbReference type="ChEBI" id="CHEBI:136912"/>
        <dbReference type="ChEBI" id="CHEBI:136913"/>
        <dbReference type="EC" id="2.3.1.158"/>
    </reaction>
</comment>
<dbReference type="STRING" id="1266660.A0A1G4ITY8"/>
<evidence type="ECO:0000256" key="7">
    <source>
        <dbReference type="ARBA" id="ARBA00023315"/>
    </source>
</evidence>
<dbReference type="Proteomes" id="UP000190274">
    <property type="component" value="Chromosome B"/>
</dbReference>
<dbReference type="GO" id="GO:0046027">
    <property type="term" value="F:phospholipid:diacylglycerol acyltransferase activity"/>
    <property type="evidence" value="ECO:0007669"/>
    <property type="project" value="UniProtKB-EC"/>
</dbReference>
<dbReference type="InterPro" id="IPR003386">
    <property type="entry name" value="LACT/PDAT_acylTrfase"/>
</dbReference>
<feature type="compositionally biased region" description="Basic residues" evidence="12">
    <location>
        <begin position="1"/>
        <end position="10"/>
    </location>
</feature>
<dbReference type="GO" id="GO:0019432">
    <property type="term" value="P:triglyceride biosynthetic process"/>
    <property type="evidence" value="ECO:0007669"/>
    <property type="project" value="EnsemblFungi"/>
</dbReference>
<evidence type="ECO:0000256" key="5">
    <source>
        <dbReference type="ARBA" id="ARBA00022989"/>
    </source>
</evidence>
<name>A0A1G4ITY8_9SACH</name>
<dbReference type="SUPFAM" id="SSF53474">
    <property type="entry name" value="alpha/beta-Hydrolases"/>
    <property type="match status" value="1"/>
</dbReference>
<evidence type="ECO:0000256" key="2">
    <source>
        <dbReference type="ARBA" id="ARBA00010701"/>
    </source>
</evidence>
<dbReference type="GO" id="GO:0055091">
    <property type="term" value="P:phospholipid homeostasis"/>
    <property type="evidence" value="ECO:0007669"/>
    <property type="project" value="EnsemblFungi"/>
</dbReference>
<evidence type="ECO:0000256" key="8">
    <source>
        <dbReference type="ARBA" id="ARBA00051335"/>
    </source>
</evidence>
<proteinExistence type="inferred from homology"/>
<evidence type="ECO:0000256" key="11">
    <source>
        <dbReference type="ARBA" id="ARBA00076553"/>
    </source>
</evidence>
<comment type="subcellular location">
    <subcellularLocation>
        <location evidence="1">Endoplasmic reticulum membrane</location>
        <topology evidence="1">Single-pass type II membrane protein</topology>
    </subcellularLocation>
</comment>
<evidence type="ECO:0000256" key="9">
    <source>
        <dbReference type="ARBA" id="ARBA00066405"/>
    </source>
</evidence>
<reference evidence="15" key="1">
    <citation type="submission" date="2016-03" db="EMBL/GenBank/DDBJ databases">
        <authorList>
            <person name="Devillers H."/>
        </authorList>
    </citation>
    <scope>NUCLEOTIDE SEQUENCE [LARGE SCALE GENOMIC DNA]</scope>
</reference>